<dbReference type="AlphaFoldDB" id="A0A7X2D5R8"/>
<protein>
    <submittedName>
        <fullName evidence="1">Uncharacterized protein</fullName>
    </submittedName>
</protein>
<evidence type="ECO:0000313" key="2">
    <source>
        <dbReference type="Proteomes" id="UP000434582"/>
    </source>
</evidence>
<organism evidence="1 2">
    <name type="scientific">Roseospira navarrensis</name>
    <dbReference type="NCBI Taxonomy" id="140058"/>
    <lineage>
        <taxon>Bacteria</taxon>
        <taxon>Pseudomonadati</taxon>
        <taxon>Pseudomonadota</taxon>
        <taxon>Alphaproteobacteria</taxon>
        <taxon>Rhodospirillales</taxon>
        <taxon>Rhodospirillaceae</taxon>
        <taxon>Roseospira</taxon>
    </lineage>
</organism>
<dbReference type="Proteomes" id="UP000434582">
    <property type="component" value="Unassembled WGS sequence"/>
</dbReference>
<dbReference type="RefSeq" id="WP_153345082.1">
    <property type="nucleotide sequence ID" value="NZ_WIVE01000045.1"/>
</dbReference>
<reference evidence="1 2" key="1">
    <citation type="submission" date="2019-10" db="EMBL/GenBank/DDBJ databases">
        <title>Draft whole-genome sequence of the purple nonsulfur photosynthetic bacterium Roseospira navarrensis DSM 15114.</title>
        <authorList>
            <person name="Kyndt J.A."/>
            <person name="Meyer T.E."/>
        </authorList>
    </citation>
    <scope>NUCLEOTIDE SEQUENCE [LARGE SCALE GENOMIC DNA]</scope>
    <source>
        <strain evidence="1 2">DSM 15114</strain>
    </source>
</reference>
<comment type="caution">
    <text evidence="1">The sequence shown here is derived from an EMBL/GenBank/DDBJ whole genome shotgun (WGS) entry which is preliminary data.</text>
</comment>
<name>A0A7X2D5R8_9PROT</name>
<accession>A0A7X2D5R8</accession>
<gene>
    <name evidence="1" type="ORF">GHC57_13450</name>
</gene>
<proteinExistence type="predicted"/>
<keyword evidence="2" id="KW-1185">Reference proteome</keyword>
<evidence type="ECO:0000313" key="1">
    <source>
        <dbReference type="EMBL" id="MQX37525.1"/>
    </source>
</evidence>
<sequence>MLNDRTIDQELGNRIGDLLFEAIRLQDSARRSGDTETSERIAAFIAAVSAAESACLRTDESGGALMMSRLDESRVH</sequence>
<dbReference type="EMBL" id="WIVE01000045">
    <property type="protein sequence ID" value="MQX37525.1"/>
    <property type="molecule type" value="Genomic_DNA"/>
</dbReference>
<dbReference type="OrthoDB" id="7364211at2"/>